<dbReference type="EMBL" id="CP028130">
    <property type="protein sequence ID" value="AZZ55848.1"/>
    <property type="molecule type" value="Genomic_DNA"/>
</dbReference>
<evidence type="ECO:0000313" key="1">
    <source>
        <dbReference type="EMBL" id="AZZ55848.1"/>
    </source>
</evidence>
<gene>
    <name evidence="1" type="ORF">C7V51_08145</name>
</gene>
<sequence>MEDEFREVRFFPDVTASWCLWASGVKNITPTATELGASQELEDRITAWYEVWESQRPWDGGFDSPAVRRAWREEGDRIVLELRRELADTGIRIVPRFGGRLR</sequence>
<dbReference type="AlphaFoldDB" id="A0AAD1ACU6"/>
<dbReference type="Proteomes" id="UP000283946">
    <property type="component" value="Chromosome"/>
</dbReference>
<name>A0AAD1ACU6_9MICO</name>
<reference evidence="1 2" key="1">
    <citation type="submission" date="2018-03" db="EMBL/GenBank/DDBJ databases">
        <title>Bacteriophage NCPPB3778 and a type I-E CRISPR drive the evolution of the US Biological Select Agent, Rathayibacter toxicus.</title>
        <authorList>
            <person name="Davis E.W.II."/>
            <person name="Tabima J.F."/>
            <person name="Weisberg A.J."/>
            <person name="Dantas Lopes L."/>
            <person name="Wiseman M.S."/>
            <person name="Wiseman M.S."/>
            <person name="Pupko T."/>
            <person name="Belcher M.S."/>
            <person name="Sechler A.J."/>
            <person name="Tancos M.A."/>
            <person name="Schroeder B.K."/>
            <person name="Murray T.D."/>
            <person name="Luster D.G."/>
            <person name="Schneider W.L."/>
            <person name="Rogers E."/>
            <person name="Andreote F.D."/>
            <person name="Grunwald N.J."/>
            <person name="Putnam M.L."/>
            <person name="Chang J.H."/>
        </authorList>
    </citation>
    <scope>NUCLEOTIDE SEQUENCE [LARGE SCALE GENOMIC DNA]</scope>
    <source>
        <strain evidence="1 2">NCCPB 2253</strain>
    </source>
</reference>
<dbReference type="RefSeq" id="WP_104265003.1">
    <property type="nucleotide sequence ID" value="NZ_CP028130.1"/>
</dbReference>
<dbReference type="KEGG" id="ria:C7V51_08145"/>
<protein>
    <submittedName>
        <fullName evidence="1">Uncharacterized protein</fullName>
    </submittedName>
</protein>
<organism evidence="1 2">
    <name type="scientific">Rathayibacter iranicus</name>
    <dbReference type="NCBI Taxonomy" id="59737"/>
    <lineage>
        <taxon>Bacteria</taxon>
        <taxon>Bacillati</taxon>
        <taxon>Actinomycetota</taxon>
        <taxon>Actinomycetes</taxon>
        <taxon>Micrococcales</taxon>
        <taxon>Microbacteriaceae</taxon>
        <taxon>Rathayibacter</taxon>
    </lineage>
</organism>
<evidence type="ECO:0000313" key="2">
    <source>
        <dbReference type="Proteomes" id="UP000283946"/>
    </source>
</evidence>
<proteinExistence type="predicted"/>
<accession>A0AAD1ACU6</accession>